<dbReference type="SUPFAM" id="SSF51735">
    <property type="entry name" value="NAD(P)-binding Rossmann-fold domains"/>
    <property type="match status" value="1"/>
</dbReference>
<dbReference type="Proteomes" id="UP000244077">
    <property type="component" value="Unassembled WGS sequence"/>
</dbReference>
<name>A0A2T5HEX1_9RHOB</name>
<dbReference type="OrthoDB" id="9776313at2"/>
<gene>
    <name evidence="2" type="ORF">C8N42_1103</name>
</gene>
<dbReference type="PANTHER" id="PTHR12126">
    <property type="entry name" value="NADH-UBIQUINONE OXIDOREDUCTASE 39 KDA SUBUNIT-RELATED"/>
    <property type="match status" value="1"/>
</dbReference>
<evidence type="ECO:0000313" key="3">
    <source>
        <dbReference type="Proteomes" id="UP000244077"/>
    </source>
</evidence>
<dbReference type="RefSeq" id="WP_107817145.1">
    <property type="nucleotide sequence ID" value="NZ_QAOH01000010.1"/>
</dbReference>
<evidence type="ECO:0000313" key="2">
    <source>
        <dbReference type="EMBL" id="PTQ70121.1"/>
    </source>
</evidence>
<dbReference type="InterPro" id="IPR036291">
    <property type="entry name" value="NAD(P)-bd_dom_sf"/>
</dbReference>
<keyword evidence="3" id="KW-1185">Reference proteome</keyword>
<dbReference type="InterPro" id="IPR051207">
    <property type="entry name" value="ComplexI_NDUFA9_subunit"/>
</dbReference>
<dbReference type="PANTHER" id="PTHR12126:SF11">
    <property type="entry name" value="NADH DEHYDROGENASE [UBIQUINONE] 1 ALPHA SUBCOMPLEX SUBUNIT 9, MITOCHONDRIAL"/>
    <property type="match status" value="1"/>
</dbReference>
<dbReference type="FunFam" id="3.40.50.720:FF:000702">
    <property type="entry name" value="NADH dehydrogenase (Ubiquinone)"/>
    <property type="match status" value="1"/>
</dbReference>
<dbReference type="GO" id="GO:0044877">
    <property type="term" value="F:protein-containing complex binding"/>
    <property type="evidence" value="ECO:0007669"/>
    <property type="project" value="TreeGrafter"/>
</dbReference>
<dbReference type="EMBL" id="QAOH01000010">
    <property type="protein sequence ID" value="PTQ70121.1"/>
    <property type="molecule type" value="Genomic_DNA"/>
</dbReference>
<accession>A0A2T5HEX1</accession>
<protein>
    <submittedName>
        <fullName evidence="2">NADH dehydrogenase</fullName>
    </submittedName>
</protein>
<proteinExistence type="predicted"/>
<feature type="domain" description="NAD-dependent epimerase/dehydratase" evidence="1">
    <location>
        <begin position="5"/>
        <end position="210"/>
    </location>
</feature>
<reference evidence="2 3" key="1">
    <citation type="submission" date="2018-04" db="EMBL/GenBank/DDBJ databases">
        <title>Genomic Encyclopedia of Archaeal and Bacterial Type Strains, Phase II (KMG-II): from individual species to whole genera.</title>
        <authorList>
            <person name="Goeker M."/>
        </authorList>
    </citation>
    <scope>NUCLEOTIDE SEQUENCE [LARGE SCALE GENOMIC DNA]</scope>
    <source>
        <strain evidence="2 3">DSM 100434</strain>
    </source>
</reference>
<sequence>MTKLVTIYGGAGFVGRYIARRMAKEGWRVRVAVRRPNESLHVKPYGAVGQVEPVFCNVRDDASVRAAMVGADAVVNCVGVLTERGKNSFEAVQAEGAGRIARIAAEEGVGQLVHLSALGADANAASSYSRTKAEGEARVLEAFPSAVILRPSVIFGPEDQFFNRFGKMAEKNPVLMLVGGNTKFQPVYVDDVAQAAVKGALGQAEPGVYELGGPDVDTLKGLMADMLRIIHRNRPIVNLPFWVGSLMAMGFSALQTLSLGLFHNGILTRDQIANLKVDNVVSKDAKSLADLGIKPTALQAVLPDYMWVYRDGGQYDAIRESAKNLREI</sequence>
<comment type="caution">
    <text evidence="2">The sequence shown here is derived from an EMBL/GenBank/DDBJ whole genome shotgun (WGS) entry which is preliminary data.</text>
</comment>
<dbReference type="CDD" id="cd05271">
    <property type="entry name" value="NDUFA9_like_SDR_a"/>
    <property type="match status" value="1"/>
</dbReference>
<dbReference type="AlphaFoldDB" id="A0A2T5HEX1"/>
<dbReference type="Gene3D" id="3.40.50.720">
    <property type="entry name" value="NAD(P)-binding Rossmann-like Domain"/>
    <property type="match status" value="1"/>
</dbReference>
<organism evidence="2 3">
    <name type="scientific">Celeribacter persicus</name>
    <dbReference type="NCBI Taxonomy" id="1651082"/>
    <lineage>
        <taxon>Bacteria</taxon>
        <taxon>Pseudomonadati</taxon>
        <taxon>Pseudomonadota</taxon>
        <taxon>Alphaproteobacteria</taxon>
        <taxon>Rhodobacterales</taxon>
        <taxon>Roseobacteraceae</taxon>
        <taxon>Celeribacter</taxon>
    </lineage>
</organism>
<evidence type="ECO:0000259" key="1">
    <source>
        <dbReference type="Pfam" id="PF01370"/>
    </source>
</evidence>
<dbReference type="InterPro" id="IPR001509">
    <property type="entry name" value="Epimerase_deHydtase"/>
</dbReference>
<dbReference type="Pfam" id="PF01370">
    <property type="entry name" value="Epimerase"/>
    <property type="match status" value="1"/>
</dbReference>